<keyword evidence="4" id="KW-0804">Transcription</keyword>
<keyword evidence="2" id="KW-0238">DNA-binding</keyword>
<reference evidence="6 7" key="1">
    <citation type="journal article" date="2012" name="Science">
        <title>Ecological populations of bacteria act as socially cohesive units of antibiotic production and resistance.</title>
        <authorList>
            <person name="Cordero O.X."/>
            <person name="Wildschutte H."/>
            <person name="Kirkup B."/>
            <person name="Proehl S."/>
            <person name="Ngo L."/>
            <person name="Hussain F."/>
            <person name="Le Roux F."/>
            <person name="Mincer T."/>
            <person name="Polz M.F."/>
        </authorList>
    </citation>
    <scope>NUCLEOTIDE SEQUENCE [LARGE SCALE GENOMIC DNA]</scope>
    <source>
        <strain evidence="6 7">1S-45</strain>
    </source>
</reference>
<keyword evidence="3" id="KW-0010">Activator</keyword>
<feature type="domain" description="HTH araC/xylS-type" evidence="5">
    <location>
        <begin position="169"/>
        <end position="266"/>
    </location>
</feature>
<dbReference type="STRING" id="1188252.A1QC_14300"/>
<organism evidence="6 7">
    <name type="scientific">Vibrio rumoiensis 1S-45</name>
    <dbReference type="NCBI Taxonomy" id="1188252"/>
    <lineage>
        <taxon>Bacteria</taxon>
        <taxon>Pseudomonadati</taxon>
        <taxon>Pseudomonadota</taxon>
        <taxon>Gammaproteobacteria</taxon>
        <taxon>Vibrionales</taxon>
        <taxon>Vibrionaceae</taxon>
        <taxon>Vibrio</taxon>
    </lineage>
</organism>
<dbReference type="PANTHER" id="PTHR46796:SF2">
    <property type="entry name" value="TRANSCRIPTIONAL REGULATORY PROTEIN"/>
    <property type="match status" value="1"/>
</dbReference>
<proteinExistence type="predicted"/>
<dbReference type="PROSITE" id="PS01124">
    <property type="entry name" value="HTH_ARAC_FAMILY_2"/>
    <property type="match status" value="1"/>
</dbReference>
<dbReference type="OrthoDB" id="9809338at2"/>
<gene>
    <name evidence="6" type="ORF">A1QC_14300</name>
</gene>
<dbReference type="InterPro" id="IPR009057">
    <property type="entry name" value="Homeodomain-like_sf"/>
</dbReference>
<dbReference type="InterPro" id="IPR018060">
    <property type="entry name" value="HTH_AraC"/>
</dbReference>
<dbReference type="EMBL" id="AJYK02000026">
    <property type="protein sequence ID" value="OEF27738.1"/>
    <property type="molecule type" value="Genomic_DNA"/>
</dbReference>
<dbReference type="GO" id="GO:0003700">
    <property type="term" value="F:DNA-binding transcription factor activity"/>
    <property type="evidence" value="ECO:0007669"/>
    <property type="project" value="InterPro"/>
</dbReference>
<accession>A0A1E5E4H9</accession>
<evidence type="ECO:0000259" key="5">
    <source>
        <dbReference type="PROSITE" id="PS01124"/>
    </source>
</evidence>
<evidence type="ECO:0000256" key="2">
    <source>
        <dbReference type="ARBA" id="ARBA00023125"/>
    </source>
</evidence>
<evidence type="ECO:0000256" key="3">
    <source>
        <dbReference type="ARBA" id="ARBA00023159"/>
    </source>
</evidence>
<dbReference type="InterPro" id="IPR003313">
    <property type="entry name" value="AraC-bd"/>
</dbReference>
<dbReference type="Gene3D" id="1.10.10.60">
    <property type="entry name" value="Homeodomain-like"/>
    <property type="match status" value="1"/>
</dbReference>
<dbReference type="SUPFAM" id="SSF51215">
    <property type="entry name" value="Regulatory protein AraC"/>
    <property type="match status" value="1"/>
</dbReference>
<dbReference type="SMART" id="SM00342">
    <property type="entry name" value="HTH_ARAC"/>
    <property type="match status" value="1"/>
</dbReference>
<evidence type="ECO:0000256" key="4">
    <source>
        <dbReference type="ARBA" id="ARBA00023163"/>
    </source>
</evidence>
<evidence type="ECO:0000256" key="1">
    <source>
        <dbReference type="ARBA" id="ARBA00023015"/>
    </source>
</evidence>
<evidence type="ECO:0000313" key="6">
    <source>
        <dbReference type="EMBL" id="OEF27738.1"/>
    </source>
</evidence>
<dbReference type="GO" id="GO:0043565">
    <property type="term" value="F:sequence-specific DNA binding"/>
    <property type="evidence" value="ECO:0007669"/>
    <property type="project" value="InterPro"/>
</dbReference>
<dbReference type="InterPro" id="IPR050204">
    <property type="entry name" value="AraC_XylS_family_regulators"/>
</dbReference>
<keyword evidence="7" id="KW-1185">Reference proteome</keyword>
<dbReference type="Pfam" id="PF12833">
    <property type="entry name" value="HTH_18"/>
    <property type="match status" value="1"/>
</dbReference>
<dbReference type="RefSeq" id="WP_017024137.1">
    <property type="nucleotide sequence ID" value="NZ_AJYK02000026.1"/>
</dbReference>
<dbReference type="PANTHER" id="PTHR46796">
    <property type="entry name" value="HTH-TYPE TRANSCRIPTIONAL ACTIVATOR RHAS-RELATED"/>
    <property type="match status" value="1"/>
</dbReference>
<dbReference type="Pfam" id="PF02311">
    <property type="entry name" value="AraC_binding"/>
    <property type="match status" value="1"/>
</dbReference>
<dbReference type="SUPFAM" id="SSF46689">
    <property type="entry name" value="Homeodomain-like"/>
    <property type="match status" value="2"/>
</dbReference>
<name>A0A1E5E4H9_9VIBR</name>
<dbReference type="Proteomes" id="UP000094070">
    <property type="component" value="Unassembled WGS sequence"/>
</dbReference>
<sequence>MSKQKFFRSSHVPIELRYSSASHACYKKHTHDEFSIGVVDSGVSEYFNQNNIHLIRAGTTVIVNPNEVHSCNPKKGTSWSYKMLYVCPKWLAHVQGMVLNESNHEFIPFQQNHTNSTVVFQQFQNLVDILIQDNSKLAVEEASITFFSNLFSFINTRNLDFEVSKPKLLNAYHYISDNCHKALSIKDIAEYSYISEFHLIHSFRKEFGITPHAVQLVMRVNLAKSLLKEGQSIASIATDLGFVDQSHFYRNFKKIVAATPLEYKNG</sequence>
<dbReference type="InterPro" id="IPR037923">
    <property type="entry name" value="HTH-like"/>
</dbReference>
<evidence type="ECO:0000313" key="7">
    <source>
        <dbReference type="Proteomes" id="UP000094070"/>
    </source>
</evidence>
<keyword evidence="1" id="KW-0805">Transcription regulation</keyword>
<dbReference type="eggNOG" id="COG2207">
    <property type="taxonomic scope" value="Bacteria"/>
</dbReference>
<comment type="caution">
    <text evidence="6">The sequence shown here is derived from an EMBL/GenBank/DDBJ whole genome shotgun (WGS) entry which is preliminary data.</text>
</comment>
<protein>
    <submittedName>
        <fullName evidence="6">AraC family transcriptional regulator</fullName>
    </submittedName>
</protein>
<dbReference type="PROSITE" id="PS00041">
    <property type="entry name" value="HTH_ARAC_FAMILY_1"/>
    <property type="match status" value="1"/>
</dbReference>
<dbReference type="InterPro" id="IPR018062">
    <property type="entry name" value="HTH_AraC-typ_CS"/>
</dbReference>
<dbReference type="AlphaFoldDB" id="A0A1E5E4H9"/>